<dbReference type="PANTHER" id="PTHR12121">
    <property type="entry name" value="CARBON CATABOLITE REPRESSOR PROTEIN 4"/>
    <property type="match status" value="1"/>
</dbReference>
<dbReference type="FunCoup" id="D8LXX3">
    <property type="interactions" value="231"/>
</dbReference>
<proteinExistence type="predicted"/>
<protein>
    <recommendedName>
        <fullName evidence="1">Endonuclease/exonuclease/phosphatase domain-containing protein</fullName>
    </recommendedName>
</protein>
<dbReference type="EMBL" id="FN668639">
    <property type="protein sequence ID" value="CBK20428.2"/>
    <property type="molecule type" value="Genomic_DNA"/>
</dbReference>
<dbReference type="Gene3D" id="3.60.10.10">
    <property type="entry name" value="Endonuclease/exonuclease/phosphatase"/>
    <property type="match status" value="1"/>
</dbReference>
<evidence type="ECO:0000259" key="1">
    <source>
        <dbReference type="Pfam" id="PF03372"/>
    </source>
</evidence>
<dbReference type="AlphaFoldDB" id="D8LXX3"/>
<dbReference type="InParanoid" id="D8LXX3"/>
<dbReference type="InterPro" id="IPR050410">
    <property type="entry name" value="CCR4/nocturin_mRNA_transcr"/>
</dbReference>
<sequence>MSNKPIFSFDSLPVAEPPGYAPPRQWISRPLLPDVMGTAVTITSYNMLADVYCQPDLYTNCPLWALEWGYRRDRLMHQLSSRNSDFFCLQEVEKSEYENFWKVEMEKRGYAGEYTVKTRYFMGSDDHVDGCATFYNTKKSRFLEFLKCRFVLLSASHLHFNDSLVSQLQEKFLTQVPRGSVRLKRGTVAQILLFSSIPSNSAMPNEPQTQFYLANCHLFWDPRFPDVKLQQSLELMRQLEKEEFKMELPAVICGDFNSEPTSAVYEFMSMGRVRGDHPDLQNDPENIIRSIGVQNINHKIKLASVYKEVMGSEPKFTNYTDHYAGCLDYIWVSSSMIIPIKVSVLPSEREIESCGDMRLPNPRYPSDHLALDCTLLISPPRYISYPRSMLRVCWKLEFSLKSCR</sequence>
<keyword evidence="3" id="KW-1185">Reference proteome</keyword>
<dbReference type="Pfam" id="PF03372">
    <property type="entry name" value="Exo_endo_phos"/>
    <property type="match status" value="1"/>
</dbReference>
<gene>
    <name evidence="2" type="ORF">GSBLH_T00000770001</name>
</gene>
<reference evidence="2" key="1">
    <citation type="submission" date="2010-02" db="EMBL/GenBank/DDBJ databases">
        <title>Sequencing and annotation of the Blastocystis hominis genome.</title>
        <authorList>
            <person name="Wincker P."/>
        </authorList>
    </citation>
    <scope>NUCLEOTIDE SEQUENCE</scope>
    <source>
        <strain evidence="2">Singapore isolate B</strain>
    </source>
</reference>
<name>D8LXX3_BLAHO</name>
<dbReference type="GeneID" id="24918061"/>
<dbReference type="SUPFAM" id="SSF56219">
    <property type="entry name" value="DNase I-like"/>
    <property type="match status" value="1"/>
</dbReference>
<feature type="domain" description="Endonuclease/exonuclease/phosphatase" evidence="1">
    <location>
        <begin position="44"/>
        <end position="368"/>
    </location>
</feature>
<dbReference type="InterPro" id="IPR036691">
    <property type="entry name" value="Endo/exonu/phosph_ase_sf"/>
</dbReference>
<dbReference type="OrthoDB" id="428734at2759"/>
<accession>D8LXX3</accession>
<dbReference type="PANTHER" id="PTHR12121:SF34">
    <property type="entry name" value="PROTEIN ANGEL"/>
    <property type="match status" value="1"/>
</dbReference>
<organism evidence="2">
    <name type="scientific">Blastocystis hominis</name>
    <dbReference type="NCBI Taxonomy" id="12968"/>
    <lineage>
        <taxon>Eukaryota</taxon>
        <taxon>Sar</taxon>
        <taxon>Stramenopiles</taxon>
        <taxon>Bigyra</taxon>
        <taxon>Opalozoa</taxon>
        <taxon>Opalinata</taxon>
        <taxon>Blastocystidae</taxon>
        <taxon>Blastocystis</taxon>
    </lineage>
</organism>
<dbReference type="OMA" id="QVYTYVP"/>
<dbReference type="Proteomes" id="UP000008312">
    <property type="component" value="Unassembled WGS sequence"/>
</dbReference>
<dbReference type="InterPro" id="IPR005135">
    <property type="entry name" value="Endo/exonuclease/phosphatase"/>
</dbReference>
<dbReference type="GO" id="GO:0000175">
    <property type="term" value="F:3'-5'-RNA exonuclease activity"/>
    <property type="evidence" value="ECO:0007669"/>
    <property type="project" value="TreeGrafter"/>
</dbReference>
<dbReference type="RefSeq" id="XP_012894476.1">
    <property type="nucleotide sequence ID" value="XM_013039022.1"/>
</dbReference>
<evidence type="ECO:0000313" key="3">
    <source>
        <dbReference type="Proteomes" id="UP000008312"/>
    </source>
</evidence>
<evidence type="ECO:0000313" key="2">
    <source>
        <dbReference type="EMBL" id="CBK20428.2"/>
    </source>
</evidence>